<protein>
    <submittedName>
        <fullName evidence="1">Uncharacterized protein</fullName>
    </submittedName>
</protein>
<dbReference type="InterPro" id="IPR036291">
    <property type="entry name" value="NAD(P)-bd_dom_sf"/>
</dbReference>
<reference evidence="1 2" key="1">
    <citation type="journal article" date="2023" name="bioRxiv">
        <title>Conserved and derived expression patterns and positive selection on dental genes reveal complex evolutionary context of ever-growing rodent molars.</title>
        <authorList>
            <person name="Calamari Z.T."/>
            <person name="Song A."/>
            <person name="Cohen E."/>
            <person name="Akter M."/>
            <person name="Roy R.D."/>
            <person name="Hallikas O."/>
            <person name="Christensen M.M."/>
            <person name="Li P."/>
            <person name="Marangoni P."/>
            <person name="Jernvall J."/>
            <person name="Klein O.D."/>
        </authorList>
    </citation>
    <scope>NUCLEOTIDE SEQUENCE [LARGE SCALE GENOMIC DNA]</scope>
    <source>
        <strain evidence="1">V071</strain>
    </source>
</reference>
<comment type="caution">
    <text evidence="1">The sequence shown here is derived from an EMBL/GenBank/DDBJ whole genome shotgun (WGS) entry which is preliminary data.</text>
</comment>
<name>A0AAW0IP32_MYOGA</name>
<dbReference type="EMBL" id="JBBHLL010000107">
    <property type="protein sequence ID" value="KAK7815972.1"/>
    <property type="molecule type" value="Genomic_DNA"/>
</dbReference>
<dbReference type="AlphaFoldDB" id="A0AAW0IP32"/>
<evidence type="ECO:0000313" key="1">
    <source>
        <dbReference type="EMBL" id="KAK7815972.1"/>
    </source>
</evidence>
<organism evidence="1 2">
    <name type="scientific">Myodes glareolus</name>
    <name type="common">Bank vole</name>
    <name type="synonym">Clethrionomys glareolus</name>
    <dbReference type="NCBI Taxonomy" id="447135"/>
    <lineage>
        <taxon>Eukaryota</taxon>
        <taxon>Metazoa</taxon>
        <taxon>Chordata</taxon>
        <taxon>Craniata</taxon>
        <taxon>Vertebrata</taxon>
        <taxon>Euteleostomi</taxon>
        <taxon>Mammalia</taxon>
        <taxon>Eutheria</taxon>
        <taxon>Euarchontoglires</taxon>
        <taxon>Glires</taxon>
        <taxon>Rodentia</taxon>
        <taxon>Myomorpha</taxon>
        <taxon>Muroidea</taxon>
        <taxon>Cricetidae</taxon>
        <taxon>Arvicolinae</taxon>
        <taxon>Myodes</taxon>
    </lineage>
</organism>
<dbReference type="Proteomes" id="UP001488838">
    <property type="component" value="Unassembled WGS sequence"/>
</dbReference>
<keyword evidence="2" id="KW-1185">Reference proteome</keyword>
<dbReference type="SUPFAM" id="SSF51735">
    <property type="entry name" value="NAD(P)-binding Rossmann-fold domains"/>
    <property type="match status" value="1"/>
</dbReference>
<sequence length="97" mass="11216">MAFVIVWVAFNYGKVGILDICNFFIDLNFRVYMFQYDSTKSKFHSVTVAEDGKPVPSRKWFLSLRSKISPVSSGVMVSCGIYWWLHHCEEDWGPLEG</sequence>
<evidence type="ECO:0000313" key="2">
    <source>
        <dbReference type="Proteomes" id="UP001488838"/>
    </source>
</evidence>
<proteinExistence type="predicted"/>
<gene>
    <name evidence="1" type="ORF">U0070_014185</name>
</gene>
<accession>A0AAW0IP32</accession>